<comment type="subcellular location">
    <subcellularLocation>
        <location evidence="1">Peroxisome</location>
    </subcellularLocation>
</comment>
<reference evidence="4" key="1">
    <citation type="submission" date="2022-12" db="EMBL/GenBank/DDBJ databases">
        <title>Genome assemblies of Blomia tropicalis.</title>
        <authorList>
            <person name="Cui Y."/>
        </authorList>
    </citation>
    <scope>NUCLEOTIDE SEQUENCE</scope>
    <source>
        <tissue evidence="4">Adult mites</tissue>
    </source>
</reference>
<keyword evidence="3" id="KW-0413">Isomerase</keyword>
<evidence type="ECO:0000313" key="5">
    <source>
        <dbReference type="Proteomes" id="UP001142055"/>
    </source>
</evidence>
<dbReference type="PANTHER" id="PTHR43684">
    <property type="match status" value="1"/>
</dbReference>
<organism evidence="4 5">
    <name type="scientific">Blomia tropicalis</name>
    <name type="common">Mite</name>
    <dbReference type="NCBI Taxonomy" id="40697"/>
    <lineage>
        <taxon>Eukaryota</taxon>
        <taxon>Metazoa</taxon>
        <taxon>Ecdysozoa</taxon>
        <taxon>Arthropoda</taxon>
        <taxon>Chelicerata</taxon>
        <taxon>Arachnida</taxon>
        <taxon>Acari</taxon>
        <taxon>Acariformes</taxon>
        <taxon>Sarcoptiformes</taxon>
        <taxon>Astigmata</taxon>
        <taxon>Glycyphagoidea</taxon>
        <taxon>Echimyopodidae</taxon>
        <taxon>Blomia</taxon>
    </lineage>
</organism>
<dbReference type="InterPro" id="IPR014748">
    <property type="entry name" value="Enoyl-CoA_hydra_C"/>
</dbReference>
<dbReference type="OMA" id="FQAIMDF"/>
<dbReference type="EMBL" id="JAPWDV010000002">
    <property type="protein sequence ID" value="KAJ6220422.1"/>
    <property type="molecule type" value="Genomic_DNA"/>
</dbReference>
<dbReference type="OrthoDB" id="409763at2759"/>
<evidence type="ECO:0000256" key="1">
    <source>
        <dbReference type="ARBA" id="ARBA00004275"/>
    </source>
</evidence>
<accession>A0A9Q0M996</accession>
<dbReference type="Proteomes" id="UP001142055">
    <property type="component" value="Chromosome 2"/>
</dbReference>
<dbReference type="AlphaFoldDB" id="A0A9Q0M996"/>
<name>A0A9Q0M996_BLOTA</name>
<dbReference type="InterPro" id="IPR051053">
    <property type="entry name" value="ECH/Chromodomain_protein"/>
</dbReference>
<dbReference type="CDD" id="cd06558">
    <property type="entry name" value="crotonase-like"/>
    <property type="match status" value="1"/>
</dbReference>
<protein>
    <recommendedName>
        <fullName evidence="6">Enoyl-CoA delta isomerase 2, mitochondrial</fullName>
    </recommendedName>
</protein>
<dbReference type="SUPFAM" id="SSF52096">
    <property type="entry name" value="ClpP/crotonase"/>
    <property type="match status" value="1"/>
</dbReference>
<dbReference type="PANTHER" id="PTHR43684:SF1">
    <property type="entry name" value="ENOYL-COA DELTA ISOMERASE 2"/>
    <property type="match status" value="1"/>
</dbReference>
<evidence type="ECO:0008006" key="6">
    <source>
        <dbReference type="Google" id="ProtNLM"/>
    </source>
</evidence>
<dbReference type="Gene3D" id="1.10.12.10">
    <property type="entry name" value="Lyase 2-enoyl-coa Hydratase, Chain A, domain 2"/>
    <property type="match status" value="1"/>
</dbReference>
<comment type="caution">
    <text evidence="4">The sequence shown here is derived from an EMBL/GenBank/DDBJ whole genome shotgun (WGS) entry which is preliminary data.</text>
</comment>
<sequence>MNQFVRNLVAPIGRRSCLRMLSTSTDQALLVDVKQNVQWIRLNRPKQYNAITIPMYERLIQLLNEAANDPKISMVTFTGTGKYFSSGNDLNNFTSMEGMDYHQTVDYLTEAVRRLVDTFIDFPKPVLGMVNGPAYGIMATTLALFDTVIASDTATFTTPFTALNQSPEGCSSLLFPQILGPSLASEMLLFSRTLSVEDALRTGFVSRVLPQDQLESYVEQLLYEPKKGLAVALYPNAMTSAKSIIRTKTYKQQLHEVNKNECEQLTRMMHSDETRQLLNKFINRKK</sequence>
<dbReference type="GO" id="GO:0004165">
    <property type="term" value="F:delta(3)-delta(2)-enoyl-CoA isomerase activity"/>
    <property type="evidence" value="ECO:0007669"/>
    <property type="project" value="UniProtKB-ARBA"/>
</dbReference>
<keyword evidence="5" id="KW-1185">Reference proteome</keyword>
<dbReference type="Gene3D" id="3.90.226.10">
    <property type="entry name" value="2-enoyl-CoA Hydratase, Chain A, domain 1"/>
    <property type="match status" value="1"/>
</dbReference>
<evidence type="ECO:0000256" key="2">
    <source>
        <dbReference type="ARBA" id="ARBA00023140"/>
    </source>
</evidence>
<proteinExistence type="predicted"/>
<evidence type="ECO:0000256" key="3">
    <source>
        <dbReference type="ARBA" id="ARBA00023235"/>
    </source>
</evidence>
<keyword evidence="2" id="KW-0576">Peroxisome</keyword>
<dbReference type="InterPro" id="IPR029045">
    <property type="entry name" value="ClpP/crotonase-like_dom_sf"/>
</dbReference>
<gene>
    <name evidence="4" type="ORF">RDWZM_006234</name>
</gene>
<dbReference type="Pfam" id="PF00378">
    <property type="entry name" value="ECH_1"/>
    <property type="match status" value="1"/>
</dbReference>
<dbReference type="GO" id="GO:0005777">
    <property type="term" value="C:peroxisome"/>
    <property type="evidence" value="ECO:0007669"/>
    <property type="project" value="UniProtKB-SubCell"/>
</dbReference>
<dbReference type="InterPro" id="IPR001753">
    <property type="entry name" value="Enoyl-CoA_hydra/iso"/>
</dbReference>
<evidence type="ECO:0000313" key="4">
    <source>
        <dbReference type="EMBL" id="KAJ6220422.1"/>
    </source>
</evidence>